<proteinExistence type="predicted"/>
<dbReference type="EMBL" id="JAHHDY010000011">
    <property type="protein sequence ID" value="MBT3141337.1"/>
    <property type="molecule type" value="Genomic_DNA"/>
</dbReference>
<accession>A0ABS5WQB8</accession>
<dbReference type="Proteomes" id="UP000763802">
    <property type="component" value="Unassembled WGS sequence"/>
</dbReference>
<dbReference type="Gene3D" id="1.20.1290.10">
    <property type="entry name" value="AhpD-like"/>
    <property type="match status" value="1"/>
</dbReference>
<reference evidence="1 2" key="1">
    <citation type="submission" date="2021-05" db="EMBL/GenBank/DDBJ databases">
        <title>Draft genomes of marine bacteria isolated from model chitin particles.</title>
        <authorList>
            <person name="Datta M.S."/>
            <person name="Schwartzman J.A."/>
            <person name="Cordero O."/>
        </authorList>
    </citation>
    <scope>NUCLEOTIDE SEQUENCE [LARGE SCALE GENOMIC DNA]</scope>
    <source>
        <strain evidence="1 2">4E07</strain>
    </source>
</reference>
<keyword evidence="2" id="KW-1185">Reference proteome</keyword>
<comment type="caution">
    <text evidence="1">The sequence shown here is derived from an EMBL/GenBank/DDBJ whole genome shotgun (WGS) entry which is preliminary data.</text>
</comment>
<gene>
    <name evidence="1" type="ORF">KL867_09755</name>
</gene>
<evidence type="ECO:0000313" key="2">
    <source>
        <dbReference type="Proteomes" id="UP000763802"/>
    </source>
</evidence>
<dbReference type="RefSeq" id="WP_162798504.1">
    <property type="nucleotide sequence ID" value="NZ_JAHHDY010000011.1"/>
</dbReference>
<dbReference type="InterPro" id="IPR029032">
    <property type="entry name" value="AhpD-like"/>
</dbReference>
<protein>
    <submittedName>
        <fullName evidence="1">Uncharacterized protein</fullName>
    </submittedName>
</protein>
<dbReference type="SUPFAM" id="SSF69118">
    <property type="entry name" value="AhpD-like"/>
    <property type="match status" value="1"/>
</dbReference>
<evidence type="ECO:0000313" key="1">
    <source>
        <dbReference type="EMBL" id="MBT3141337.1"/>
    </source>
</evidence>
<organism evidence="1 2">
    <name type="scientific">Falsiruegeria litorea</name>
    <dbReference type="NCBI Taxonomy" id="1280831"/>
    <lineage>
        <taxon>Bacteria</taxon>
        <taxon>Pseudomonadati</taxon>
        <taxon>Pseudomonadota</taxon>
        <taxon>Alphaproteobacteria</taxon>
        <taxon>Rhodobacterales</taxon>
        <taxon>Roseobacteraceae</taxon>
        <taxon>Falsiruegeria</taxon>
    </lineage>
</organism>
<sequence>MANFDGLSSGSGLTDVLKLFPRNSELLLRLLNDIMCADGALSRGEREAIAAFISKQNTTPYCVFYHTVFSEVFAGPVEDTNKRIQPLLTYALGLHSKNSDKITEAFDAALSAGWSEVAVYEVVEVCGIFDFINNIVLASGINTPEGPMNPFPTVDGLKDSYAAMANAICN</sequence>
<name>A0ABS5WQB8_9RHOB</name>